<keyword evidence="3" id="KW-1185">Reference proteome</keyword>
<comment type="caution">
    <text evidence="2">The sequence shown here is derived from an EMBL/GenBank/DDBJ whole genome shotgun (WGS) entry which is preliminary data.</text>
</comment>
<feature type="region of interest" description="Disordered" evidence="1">
    <location>
        <begin position="288"/>
        <end position="318"/>
    </location>
</feature>
<feature type="compositionally biased region" description="Pro residues" evidence="1">
    <location>
        <begin position="890"/>
        <end position="901"/>
    </location>
</feature>
<feature type="region of interest" description="Disordered" evidence="1">
    <location>
        <begin position="758"/>
        <end position="784"/>
    </location>
</feature>
<dbReference type="EMBL" id="JAECZO010000048">
    <property type="protein sequence ID" value="KAK7195152.1"/>
    <property type="molecule type" value="Genomic_DNA"/>
</dbReference>
<feature type="compositionally biased region" description="Low complexity" evidence="1">
    <location>
        <begin position="769"/>
        <end position="784"/>
    </location>
</feature>
<feature type="region of interest" description="Disordered" evidence="1">
    <location>
        <begin position="1"/>
        <end position="65"/>
    </location>
</feature>
<feature type="region of interest" description="Disordered" evidence="1">
    <location>
        <begin position="983"/>
        <end position="1029"/>
    </location>
</feature>
<feature type="compositionally biased region" description="Basic residues" evidence="1">
    <location>
        <begin position="998"/>
        <end position="1009"/>
    </location>
</feature>
<feature type="region of interest" description="Disordered" evidence="1">
    <location>
        <begin position="837"/>
        <end position="867"/>
    </location>
</feature>
<feature type="compositionally biased region" description="Low complexity" evidence="1">
    <location>
        <begin position="288"/>
        <end position="299"/>
    </location>
</feature>
<feature type="compositionally biased region" description="Low complexity" evidence="1">
    <location>
        <begin position="1147"/>
        <end position="1158"/>
    </location>
</feature>
<feature type="compositionally biased region" description="Pro residues" evidence="1">
    <location>
        <begin position="594"/>
        <end position="604"/>
    </location>
</feature>
<feature type="compositionally biased region" description="Low complexity" evidence="1">
    <location>
        <begin position="902"/>
        <end position="938"/>
    </location>
</feature>
<evidence type="ECO:0000256" key="1">
    <source>
        <dbReference type="SAM" id="MobiDB-lite"/>
    </source>
</evidence>
<evidence type="ECO:0000313" key="2">
    <source>
        <dbReference type="EMBL" id="KAK7195152.1"/>
    </source>
</evidence>
<sequence>MPGSVASPKGVRRGGDGRTTASARRSSSQSSDATLGRDRQSSGSGSSSVSRRRPRRTPGHTPKHYAAHVCRYPPYRPPSAIMLDPCPSLRIHSLCVVGLATLATVHRTGVRLYRERQLSATTLGTAAAASPLSMFASRLSTSAAAAASAGTGIFGLTETRHDFHVRESYLCAAMQPVLVDDGVLLSKWSRYFSVASGNDRVVHSVSVMSSGAHFCLNHTQHEANKVVCMQCTQLALEPFQPLSLKPAVVSVDEVGTVVLFDVEREAAAVLEQVPLWYRQTKAQAGCPAAASPSPPAAAAEGDGLARVPVGAGGHHHQTPLLQQRLTAEEEERVLDTMEKASAAGRVVYHLEHGVATRVVLVGPCLELCNRCHNAFSRPSTSARGYRLVSVYICSRARDVPDDVAAGNDPAANGAAELNVVLLRVLWGPRRAFVLEETRLVQEIGPRDVCDAGVAMSARPYQVGLPMTLLLARPALALWRLSGCTGEALETRRLCSAAALDGRGGPRCSVARRAASEFFLHWVPLGRHRLVVDRGGGEAEEQTWFCTAAVTDDDTVLLLGSVPQSLGHRTQRPAVTAAEPVAAVDAAASAAAPSASPPPAPPPVLPETKATPEPFRDTDLEAWLDEVSAPASRPPSPEAADGAASVSAAEIADAAEVAVKPLRGGDGLGADGGVAVNDGHVTVAPYTVLMELYSPHRSVAKAGGVGGGASAPATGVLAVLPDWTATRLLLFLADQESLVSVPLPFREPVSTVMDTAQRGVQRSDGGEHTAASAADGDGASPAARDGAVVEAQDGGVTHSLWGSTSRAVSAASQGWSASVQRWTPSAASYLSYFDTSGSAKTATASPEPPSTKAPQSTTATAAGGARETQPAFSFTRPLMAAMFHLAGGDDAPPPPPPPPRAQPPTATTPVPQKTAAAADTGPLSAPPMAAAAVTGAACSTPPPPPCPSPLAASSTGRRSGSAASTAATTVTSAVPIHVASHAGVTTAAGTASECGSSGQRRRHHHSRRRSSSCESSVAGSTRTHRTRRLPHVLSVALDNAGGAASSAVGVEDAGAVQAASYVSAQMALLHAETVSVAGSSLATPRKSSPAPQYAPRRLLDVEEPLQRHALVYAWRDGHDDLYVRFAAGQDEIREREEAEQDEDRQAHTSSAKSDTTSTSPNASRRGRRVHRPGLVLCRPAEVERGVQSMGFFSQYHAAVAAQRSAGGSGGFDFGHYFQTLQVPQHLLDVQERDKCWLELEDLRLQQAKDLASLRPYSMVEVFQNEERAITTAEAGWRLHATFPYDDAQSGHVVDLLQLNRTAGSSLCVAVPEWRWASAAEAAAAWAEDDAHAHGGARRVRSLVKELKDWDVGPWAYAARWPSKAEEQQRGGRGFSWSAAAAPEHTCRRRRLTRWRVCIETLKRHTELTAAHQQELAALRAELGL</sequence>
<feature type="region of interest" description="Disordered" evidence="1">
    <location>
        <begin position="1133"/>
        <end position="1169"/>
    </location>
</feature>
<feature type="compositionally biased region" description="Low complexity" evidence="1">
    <location>
        <begin position="18"/>
        <end position="34"/>
    </location>
</feature>
<dbReference type="Proteomes" id="UP001430356">
    <property type="component" value="Unassembled WGS sequence"/>
</dbReference>
<dbReference type="PANTHER" id="PTHR45725">
    <property type="entry name" value="FORMIN HOMOLOGY 2 FAMILY MEMBER"/>
    <property type="match status" value="1"/>
</dbReference>
<feature type="region of interest" description="Disordered" evidence="1">
    <location>
        <begin position="587"/>
        <end position="612"/>
    </location>
</feature>
<gene>
    <name evidence="2" type="ORF">NESM_000439500</name>
</gene>
<accession>A0AAW0EM83</accession>
<dbReference type="InterPro" id="IPR051425">
    <property type="entry name" value="Formin_Homology"/>
</dbReference>
<protein>
    <submittedName>
        <fullName evidence="2">Uncharacterized protein</fullName>
    </submittedName>
</protein>
<reference evidence="2 3" key="1">
    <citation type="journal article" date="2021" name="MBio">
        <title>A New Model Trypanosomatid, Novymonas esmeraldas: Genomic Perception of Its 'Candidatus Pandoraea novymonadis' Endosymbiont.</title>
        <authorList>
            <person name="Zakharova A."/>
            <person name="Saura A."/>
            <person name="Butenko A."/>
            <person name="Podesvova L."/>
            <person name="Warmusova S."/>
            <person name="Kostygov A.Y."/>
            <person name="Nenarokova A."/>
            <person name="Lukes J."/>
            <person name="Opperdoes F.R."/>
            <person name="Yurchenko V."/>
        </authorList>
    </citation>
    <scope>NUCLEOTIDE SEQUENCE [LARGE SCALE GENOMIC DNA]</scope>
    <source>
        <strain evidence="2 3">E262AT.01</strain>
    </source>
</reference>
<feature type="compositionally biased region" description="Low complexity" evidence="1">
    <location>
        <begin position="948"/>
        <end position="965"/>
    </location>
</feature>
<organism evidence="2 3">
    <name type="scientific">Novymonas esmeraldas</name>
    <dbReference type="NCBI Taxonomy" id="1808958"/>
    <lineage>
        <taxon>Eukaryota</taxon>
        <taxon>Discoba</taxon>
        <taxon>Euglenozoa</taxon>
        <taxon>Kinetoplastea</taxon>
        <taxon>Metakinetoplastina</taxon>
        <taxon>Trypanosomatida</taxon>
        <taxon>Trypanosomatidae</taxon>
        <taxon>Novymonas</taxon>
    </lineage>
</organism>
<proteinExistence type="predicted"/>
<feature type="region of interest" description="Disordered" evidence="1">
    <location>
        <begin position="884"/>
        <end position="965"/>
    </location>
</feature>
<evidence type="ECO:0000313" key="3">
    <source>
        <dbReference type="Proteomes" id="UP001430356"/>
    </source>
</evidence>
<feature type="compositionally biased region" description="Basic residues" evidence="1">
    <location>
        <begin position="50"/>
        <end position="65"/>
    </location>
</feature>
<name>A0AAW0EM83_9TRYP</name>
<dbReference type="PANTHER" id="PTHR45725:SF1">
    <property type="entry name" value="DISHEVELLED ASSOCIATED ACTIVATOR OF MORPHOGENESIS, ISOFORM D"/>
    <property type="match status" value="1"/>
</dbReference>